<protein>
    <submittedName>
        <fullName evidence="1">Uncharacterized protein</fullName>
    </submittedName>
</protein>
<evidence type="ECO:0000313" key="1">
    <source>
        <dbReference type="EMBL" id="MDC3424361.1"/>
    </source>
</evidence>
<evidence type="ECO:0000313" key="2">
    <source>
        <dbReference type="Proteomes" id="UP001145050"/>
    </source>
</evidence>
<accession>A0A9X4ALL3</accession>
<organism evidence="1 2">
    <name type="scientific">Terrihalobacillus insolitus</name>
    <dbReference type="NCBI Taxonomy" id="2950438"/>
    <lineage>
        <taxon>Bacteria</taxon>
        <taxon>Bacillati</taxon>
        <taxon>Bacillota</taxon>
        <taxon>Bacilli</taxon>
        <taxon>Bacillales</taxon>
        <taxon>Bacillaceae</taxon>
        <taxon>Terrihalobacillus</taxon>
    </lineage>
</organism>
<name>A0A9X4ALL3_9BACI</name>
<reference evidence="1" key="1">
    <citation type="submission" date="2022-06" db="EMBL/GenBank/DDBJ databases">
        <title>Aquibacillus sp. a new bacterium isolated from soil saline samples.</title>
        <authorList>
            <person name="Galisteo C."/>
            <person name="De La Haba R."/>
            <person name="Sanchez-Porro C."/>
            <person name="Ventosa A."/>
        </authorList>
    </citation>
    <scope>NUCLEOTIDE SEQUENCE</scope>
    <source>
        <strain evidence="1">3ASR75-11</strain>
    </source>
</reference>
<dbReference type="AlphaFoldDB" id="A0A9X4ALL3"/>
<proteinExistence type="predicted"/>
<gene>
    <name evidence="1" type="ORF">NC797_07555</name>
</gene>
<sequence>MYKITCFTSITPNELGKALKGFRFLTTKEGFEWKVDGYSFRIEPFKNQPRHNMNGYRVYFDGSIDGGIYLFDMAIGWTHPKITGVEFDLSVSSRTSKDWINDLISRNSFRTIDTRGLFRKGKVGVIAVNDTVTLQIRSTKGKQLKLIECLKEVEKIREEITPVEFDLFSFIEEGEAG</sequence>
<dbReference type="EMBL" id="JAMQKB010000005">
    <property type="protein sequence ID" value="MDC3424361.1"/>
    <property type="molecule type" value="Genomic_DNA"/>
</dbReference>
<dbReference type="RefSeq" id="WP_272436165.1">
    <property type="nucleotide sequence ID" value="NZ_JAMQKB010000005.1"/>
</dbReference>
<keyword evidence="2" id="KW-1185">Reference proteome</keyword>
<dbReference type="Proteomes" id="UP001145050">
    <property type="component" value="Unassembled WGS sequence"/>
</dbReference>
<comment type="caution">
    <text evidence="1">The sequence shown here is derived from an EMBL/GenBank/DDBJ whole genome shotgun (WGS) entry which is preliminary data.</text>
</comment>